<dbReference type="EMBL" id="CP158281">
    <property type="protein sequence ID" value="XBV89088.1"/>
    <property type="molecule type" value="Genomic_DNA"/>
</dbReference>
<dbReference type="Gene3D" id="3.40.630.30">
    <property type="match status" value="1"/>
</dbReference>
<dbReference type="InterPro" id="IPR000182">
    <property type="entry name" value="GNAT_dom"/>
</dbReference>
<organism evidence="2">
    <name type="scientific">Brevibacterium koreense</name>
    <dbReference type="NCBI Taxonomy" id="3140787"/>
    <lineage>
        <taxon>Bacteria</taxon>
        <taxon>Bacillati</taxon>
        <taxon>Actinomycetota</taxon>
        <taxon>Actinomycetes</taxon>
        <taxon>Micrococcales</taxon>
        <taxon>Brevibacteriaceae</taxon>
        <taxon>Brevibacterium</taxon>
    </lineage>
</organism>
<evidence type="ECO:0000259" key="1">
    <source>
        <dbReference type="PROSITE" id="PS51186"/>
    </source>
</evidence>
<protein>
    <submittedName>
        <fullName evidence="2">GNAT family N-acetyltransferase</fullName>
    </submittedName>
</protein>
<dbReference type="PANTHER" id="PTHR43792:SF1">
    <property type="entry name" value="N-ACETYLTRANSFERASE DOMAIN-CONTAINING PROTEIN"/>
    <property type="match status" value="1"/>
</dbReference>
<gene>
    <name evidence="2" type="ORF">AAFP32_16230</name>
</gene>
<accession>A0AAU7UJS9</accession>
<dbReference type="Pfam" id="PF13302">
    <property type="entry name" value="Acetyltransf_3"/>
    <property type="match status" value="1"/>
</dbReference>
<dbReference type="KEGG" id="bkr:AAFP32_16230"/>
<dbReference type="GO" id="GO:0016747">
    <property type="term" value="F:acyltransferase activity, transferring groups other than amino-acyl groups"/>
    <property type="evidence" value="ECO:0007669"/>
    <property type="project" value="InterPro"/>
</dbReference>
<dbReference type="RefSeq" id="WP_350270025.1">
    <property type="nucleotide sequence ID" value="NZ_CP158281.1"/>
</dbReference>
<dbReference type="SUPFAM" id="SSF55729">
    <property type="entry name" value="Acyl-CoA N-acyltransferases (Nat)"/>
    <property type="match status" value="1"/>
</dbReference>
<dbReference type="InterPro" id="IPR051531">
    <property type="entry name" value="N-acetyltransferase"/>
</dbReference>
<dbReference type="PANTHER" id="PTHR43792">
    <property type="entry name" value="GNAT FAMILY, PUTATIVE (AFU_ORTHOLOGUE AFUA_3G00765)-RELATED-RELATED"/>
    <property type="match status" value="1"/>
</dbReference>
<evidence type="ECO:0000313" key="2">
    <source>
        <dbReference type="EMBL" id="XBV89088.1"/>
    </source>
</evidence>
<dbReference type="PROSITE" id="PS51186">
    <property type="entry name" value="GNAT"/>
    <property type="match status" value="1"/>
</dbReference>
<dbReference type="AlphaFoldDB" id="A0AAU7UJS9"/>
<reference evidence="2" key="1">
    <citation type="submission" date="2024-06" db="EMBL/GenBank/DDBJ databases">
        <title>Brevibacterium koreense sp. nov., isolated from jogae-jeotgal, a Korean fermented seafood.</title>
        <authorList>
            <person name="Whon T.W."/>
            <person name="Nam S."/>
            <person name="Kim Y."/>
        </authorList>
    </citation>
    <scope>NUCLEOTIDE SEQUENCE</scope>
    <source>
        <strain evidence="2">CBA3109</strain>
    </source>
</reference>
<proteinExistence type="predicted"/>
<feature type="domain" description="N-acetyltransferase" evidence="1">
    <location>
        <begin position="1"/>
        <end position="152"/>
    </location>
</feature>
<dbReference type="InterPro" id="IPR016181">
    <property type="entry name" value="Acyl_CoA_acyltransferase"/>
</dbReference>
<sequence>MSTDDLDDMADLLGDPLVMEYCPRPKDRREAAEWICWNLRNYAEHGHGLWIIESHDGEFIGDCGLTWQTVDQSPALEVGYHVKTSAQRLGYAAEAATACRDYASSDVLAVRIVSIIHRENRASQRVAEKIGMRLDRTLHHASPDHDVFSLDL</sequence>
<name>A0AAU7UJS9_9MICO</name>